<evidence type="ECO:0000256" key="1">
    <source>
        <dbReference type="ARBA" id="ARBA00006756"/>
    </source>
</evidence>
<sequence length="597" mass="68542">MREDANAIRASHEASEEKEMCDIEARLGTLHERIVNLNSDQSMIWERDPEEASDFLQAVFEVQQLVEELTSSVASRGLLCYADNTLQMAMARLEDEFVYLLSQYRQAIEPEHMSFRSTEEELSEDFSSFSLSSFEEDAIQGKSPHENSRSSEEFVIDLIHPNAVFDIKCIAELMISSKYDKECCQAYIDIRKEALEECLSVLRMEKLSIEEVLQLGWFALNSMIKRWNRALKVFIRIYLASERRLCDLVFGDCSESLKQLCFMEITKGSILQFLNLGEAIAIGPLKPEKLFRILDMYEGLADLLTDIESLFPNESGSIIVVECREVLSRLGECVRGTFSEFKNAIESNTSTSGFPGGGVHPLTKYVMNYIKALADYSETLNAVLEFQDEKVLYSPEEGHSSSPVACSFQSVATILVSNLTERSALYRDNALRSFFMMNNICYMVQKVKDSNLGAVLGDNWIRSHRRKFRQLAMSYERASWQPVLAFLKDEGIHSRGSTTPSRTVLKERFKNFNLAFEEVYRTQTAWLVHNRELRDDLRISISVMVLQAYRPFMGRYASHLDGVRHRDHYIKYCPEDLEVFLLDLFEGTPKVMHPRRG</sequence>
<comment type="caution">
    <text evidence="5">The sequence shown here is derived from an EMBL/GenBank/DDBJ whole genome shotgun (WGS) entry which is preliminary data.</text>
</comment>
<dbReference type="EMBL" id="JADCNM010000003">
    <property type="protein sequence ID" value="KAG0490831.1"/>
    <property type="molecule type" value="Genomic_DNA"/>
</dbReference>
<dbReference type="PANTHER" id="PTHR12542:SF49">
    <property type="entry name" value="EXOCYST SUBUNIT EXO70 FAMILY PROTEIN"/>
    <property type="match status" value="1"/>
</dbReference>
<dbReference type="GO" id="GO:0015031">
    <property type="term" value="P:protein transport"/>
    <property type="evidence" value="ECO:0007669"/>
    <property type="project" value="UniProtKB-KW"/>
</dbReference>
<dbReference type="OrthoDB" id="1922221at2759"/>
<proteinExistence type="inferred from homology"/>
<evidence type="ECO:0000256" key="2">
    <source>
        <dbReference type="ARBA" id="ARBA00022448"/>
    </source>
</evidence>
<dbReference type="GO" id="GO:0005546">
    <property type="term" value="F:phosphatidylinositol-4,5-bisphosphate binding"/>
    <property type="evidence" value="ECO:0007669"/>
    <property type="project" value="InterPro"/>
</dbReference>
<feature type="domain" description="Exocyst complex subunit Exo70 C-terminal" evidence="4">
    <location>
        <begin position="225"/>
        <end position="582"/>
    </location>
</feature>
<organism evidence="5 6">
    <name type="scientific">Vanilla planifolia</name>
    <name type="common">Vanilla</name>
    <dbReference type="NCBI Taxonomy" id="51239"/>
    <lineage>
        <taxon>Eukaryota</taxon>
        <taxon>Viridiplantae</taxon>
        <taxon>Streptophyta</taxon>
        <taxon>Embryophyta</taxon>
        <taxon>Tracheophyta</taxon>
        <taxon>Spermatophyta</taxon>
        <taxon>Magnoliopsida</taxon>
        <taxon>Liliopsida</taxon>
        <taxon>Asparagales</taxon>
        <taxon>Orchidaceae</taxon>
        <taxon>Vanilloideae</taxon>
        <taxon>Vanilleae</taxon>
        <taxon>Vanilla</taxon>
    </lineage>
</organism>
<evidence type="ECO:0000313" key="6">
    <source>
        <dbReference type="Proteomes" id="UP000639772"/>
    </source>
</evidence>
<dbReference type="PANTHER" id="PTHR12542">
    <property type="entry name" value="EXOCYST COMPLEX PROTEIN EXO70"/>
    <property type="match status" value="1"/>
</dbReference>
<dbReference type="Pfam" id="PF03081">
    <property type="entry name" value="Exo70_C"/>
    <property type="match status" value="1"/>
</dbReference>
<dbReference type="InterPro" id="IPR046364">
    <property type="entry name" value="Exo70_C"/>
</dbReference>
<dbReference type="GO" id="GO:0006887">
    <property type="term" value="P:exocytosis"/>
    <property type="evidence" value="ECO:0007669"/>
    <property type="project" value="UniProtKB-KW"/>
</dbReference>
<keyword evidence="2 3" id="KW-0813">Transport</keyword>
<evidence type="ECO:0000259" key="4">
    <source>
        <dbReference type="Pfam" id="PF03081"/>
    </source>
</evidence>
<protein>
    <recommendedName>
        <fullName evidence="3">Exocyst subunit Exo70 family protein</fullName>
    </recommendedName>
</protein>
<dbReference type="AlphaFoldDB" id="A0A835RKZ3"/>
<dbReference type="InterPro" id="IPR004140">
    <property type="entry name" value="Exo70"/>
</dbReference>
<evidence type="ECO:0000313" key="5">
    <source>
        <dbReference type="EMBL" id="KAG0490831.1"/>
    </source>
</evidence>
<keyword evidence="3" id="KW-0653">Protein transport</keyword>
<comment type="similarity">
    <text evidence="1 3">Belongs to the EXO70 family.</text>
</comment>
<gene>
    <name evidence="5" type="ORF">HPP92_007694</name>
</gene>
<evidence type="ECO:0000256" key="3">
    <source>
        <dbReference type="RuleBase" id="RU365026"/>
    </source>
</evidence>
<dbReference type="InterPro" id="IPR016159">
    <property type="entry name" value="Cullin_repeat-like_dom_sf"/>
</dbReference>
<reference evidence="5 6" key="1">
    <citation type="journal article" date="2020" name="Nat. Food">
        <title>A phased Vanilla planifolia genome enables genetic improvement of flavour and production.</title>
        <authorList>
            <person name="Hasing T."/>
            <person name="Tang H."/>
            <person name="Brym M."/>
            <person name="Khazi F."/>
            <person name="Huang T."/>
            <person name="Chambers A.H."/>
        </authorList>
    </citation>
    <scope>NUCLEOTIDE SEQUENCE [LARGE SCALE GENOMIC DNA]</scope>
    <source>
        <tissue evidence="5">Leaf</tissue>
    </source>
</reference>
<dbReference type="SUPFAM" id="SSF74788">
    <property type="entry name" value="Cullin repeat-like"/>
    <property type="match status" value="1"/>
</dbReference>
<dbReference type="Pfam" id="PF20669">
    <property type="entry name" value="Exo70_N"/>
    <property type="match status" value="1"/>
</dbReference>
<dbReference type="Proteomes" id="UP000639772">
    <property type="component" value="Chromosome 3"/>
</dbReference>
<dbReference type="Gene3D" id="1.20.1280.170">
    <property type="entry name" value="Exocyst complex component Exo70"/>
    <property type="match status" value="1"/>
</dbReference>
<accession>A0A835RKZ3</accession>
<keyword evidence="3" id="KW-0268">Exocytosis</keyword>
<comment type="function">
    <text evidence="3">Component of the exocyst complex.</text>
</comment>
<name>A0A835RKZ3_VANPL</name>
<dbReference type="GO" id="GO:0000145">
    <property type="term" value="C:exocyst"/>
    <property type="evidence" value="ECO:0007669"/>
    <property type="project" value="InterPro"/>
</dbReference>